<comment type="caution">
    <text evidence="4">The sequence shown here is derived from an EMBL/GenBank/DDBJ whole genome shotgun (WGS) entry which is preliminary data.</text>
</comment>
<reference evidence="4" key="1">
    <citation type="journal article" date="2020" name="mSystems">
        <title>Genome- and Community-Level Interaction Insights into Carbon Utilization and Element Cycling Functions of Hydrothermarchaeota in Hydrothermal Sediment.</title>
        <authorList>
            <person name="Zhou Z."/>
            <person name="Liu Y."/>
            <person name="Xu W."/>
            <person name="Pan J."/>
            <person name="Luo Z.H."/>
            <person name="Li M."/>
        </authorList>
    </citation>
    <scope>NUCLEOTIDE SEQUENCE [LARGE SCALE GENOMIC DNA]</scope>
    <source>
        <strain evidence="4">SpSt-906</strain>
    </source>
</reference>
<dbReference type="InterPro" id="IPR058637">
    <property type="entry name" value="YknX-like_C"/>
</dbReference>
<proteinExistence type="inferred from homology"/>
<sequence>MLNRKETILFFLLLLLFQCAKREGKREEVLPTVMVVPVKLDKVVRTLTLFGTISGEEQVTVFSKITGRVTEIKKPEGSVVQEGEAIVYVLNDIPGMDYKPGPVPSPISGVVGKVYVEVGQTVGPQTPIANVANYSEWVKVKAPISDQDLRFVKKNSRAIVTLTAYPDRTFEGKVTNISPILDPFTRTATVEVTLPNPERKLLPGMACAIKLVLEEKDGVIALPLNAVFLEGEKRVFVVENETAHLRKVEVGLIGDELVEISSGLKAGEKVITIGKERVKDGGKVRVVEGK</sequence>
<dbReference type="SUPFAM" id="SSF111369">
    <property type="entry name" value="HlyD-like secretion proteins"/>
    <property type="match status" value="1"/>
</dbReference>
<dbReference type="GO" id="GO:1990281">
    <property type="term" value="C:efflux pump complex"/>
    <property type="evidence" value="ECO:0007669"/>
    <property type="project" value="TreeGrafter"/>
</dbReference>
<dbReference type="Pfam" id="PF25954">
    <property type="entry name" value="Beta-barrel_RND_2"/>
    <property type="match status" value="1"/>
</dbReference>
<dbReference type="AlphaFoldDB" id="A0A7C3UX57"/>
<evidence type="ECO:0000256" key="1">
    <source>
        <dbReference type="ARBA" id="ARBA00009477"/>
    </source>
</evidence>
<dbReference type="EMBL" id="DTMQ01000039">
    <property type="protein sequence ID" value="HGE99602.1"/>
    <property type="molecule type" value="Genomic_DNA"/>
</dbReference>
<name>A0A7C3UX57_UNCW3</name>
<evidence type="ECO:0000259" key="2">
    <source>
        <dbReference type="Pfam" id="PF25954"/>
    </source>
</evidence>
<evidence type="ECO:0000313" key="4">
    <source>
        <dbReference type="EMBL" id="HGE99602.1"/>
    </source>
</evidence>
<feature type="domain" description="YknX-like C-terminal permuted SH3-like" evidence="3">
    <location>
        <begin position="219"/>
        <end position="286"/>
    </location>
</feature>
<dbReference type="GO" id="GO:0015562">
    <property type="term" value="F:efflux transmembrane transporter activity"/>
    <property type="evidence" value="ECO:0007669"/>
    <property type="project" value="TreeGrafter"/>
</dbReference>
<protein>
    <submittedName>
        <fullName evidence="4">Efflux RND transporter periplasmic adaptor subunit</fullName>
    </submittedName>
</protein>
<dbReference type="Pfam" id="PF25989">
    <property type="entry name" value="YknX_C"/>
    <property type="match status" value="1"/>
</dbReference>
<comment type="similarity">
    <text evidence="1">Belongs to the membrane fusion protein (MFP) (TC 8.A.1) family.</text>
</comment>
<dbReference type="InterPro" id="IPR006143">
    <property type="entry name" value="RND_pump_MFP"/>
</dbReference>
<feature type="domain" description="CusB-like beta-barrel" evidence="2">
    <location>
        <begin position="137"/>
        <end position="211"/>
    </location>
</feature>
<dbReference type="Gene3D" id="2.40.420.20">
    <property type="match status" value="1"/>
</dbReference>
<organism evidence="4">
    <name type="scientific">candidate division WOR-3 bacterium</name>
    <dbReference type="NCBI Taxonomy" id="2052148"/>
    <lineage>
        <taxon>Bacteria</taxon>
        <taxon>Bacteria division WOR-3</taxon>
    </lineage>
</organism>
<accession>A0A7C3UX57</accession>
<dbReference type="FunFam" id="2.40.30.170:FF:000010">
    <property type="entry name" value="Efflux RND transporter periplasmic adaptor subunit"/>
    <property type="match status" value="1"/>
</dbReference>
<gene>
    <name evidence="4" type="ORF">ENX07_05990</name>
</gene>
<evidence type="ECO:0000259" key="3">
    <source>
        <dbReference type="Pfam" id="PF25989"/>
    </source>
</evidence>
<dbReference type="PANTHER" id="PTHR30469">
    <property type="entry name" value="MULTIDRUG RESISTANCE PROTEIN MDTA"/>
    <property type="match status" value="1"/>
</dbReference>
<dbReference type="InterPro" id="IPR058792">
    <property type="entry name" value="Beta-barrel_RND_2"/>
</dbReference>
<dbReference type="Gene3D" id="2.40.50.100">
    <property type="match status" value="1"/>
</dbReference>
<dbReference type="NCBIfam" id="TIGR01730">
    <property type="entry name" value="RND_mfp"/>
    <property type="match status" value="1"/>
</dbReference>
<dbReference type="Gene3D" id="2.40.30.170">
    <property type="match status" value="1"/>
</dbReference>